<comment type="subunit">
    <text evidence="3">Homodimer.</text>
</comment>
<dbReference type="SUPFAM" id="SSF52418">
    <property type="entry name" value="Nucleoside phosphorylase/phosphoribosyltransferase catalytic domain"/>
    <property type="match status" value="1"/>
</dbReference>
<feature type="binding site" evidence="3">
    <location>
        <begin position="118"/>
        <end position="126"/>
    </location>
    <ligand>
        <name>5-phospho-alpha-D-ribose 1-diphosphate</name>
        <dbReference type="ChEBI" id="CHEBI:58017"/>
    </ligand>
</feature>
<dbReference type="Gene3D" id="3.40.1030.10">
    <property type="entry name" value="Nucleoside phosphorylase/phosphoribosyltransferase catalytic domain"/>
    <property type="match status" value="1"/>
</dbReference>
<dbReference type="InterPro" id="IPR036320">
    <property type="entry name" value="Glycosyl_Trfase_fam3_N_dom_sf"/>
</dbReference>
<comment type="catalytic activity">
    <reaction evidence="3">
        <text>N-(5-phospho-beta-D-ribosyl)anthranilate + diphosphate = 5-phospho-alpha-D-ribose 1-diphosphate + anthranilate</text>
        <dbReference type="Rhea" id="RHEA:11768"/>
        <dbReference type="ChEBI" id="CHEBI:16567"/>
        <dbReference type="ChEBI" id="CHEBI:18277"/>
        <dbReference type="ChEBI" id="CHEBI:33019"/>
        <dbReference type="ChEBI" id="CHEBI:58017"/>
        <dbReference type="EC" id="2.4.2.18"/>
    </reaction>
</comment>
<dbReference type="GO" id="GO:0000287">
    <property type="term" value="F:magnesium ion binding"/>
    <property type="evidence" value="ECO:0007669"/>
    <property type="project" value="UniProtKB-UniRule"/>
</dbReference>
<dbReference type="EC" id="2.4.2.18" evidence="3"/>
<comment type="caution">
    <text evidence="6">The sequence shown here is derived from an EMBL/GenBank/DDBJ whole genome shotgun (WGS) entry which is preliminary data.</text>
</comment>
<sequence length="342" mass="37404">MWRDARRAERDMKILLNRLINHEQLNKSEARDVLVNISEGKYNTSQIAAFITVYMMRSITVEELAGFRDALQDLCIAVPFKGYNAIDLCGTGGDGKDTFNISTLSSFVAAGAGINVTKHGNYGVSSVSGSSNVMEHLGIKFSNDKDFLKRCLDEAGICVLHAPLFHPAMKNVGPIRRELGVKTFFNMLGPMVNPAFPENQLVGVFNLELARLYGYLYQKTDKNFTILHSIDGYDEISLTGNTKAIRNNSERMLSAEDFGVSTIKQEDIYGGNSVESSAEIFKKVISGKGTEAQNNVVAANAGMAIATVKNLEPKAGFDLAKESLLSGKGLEKLNKLIELSSK</sequence>
<dbReference type="Pfam" id="PF00591">
    <property type="entry name" value="Glycos_transf_3"/>
    <property type="match status" value="1"/>
</dbReference>
<feature type="binding site" evidence="3">
    <location>
        <position position="234"/>
    </location>
    <ligand>
        <name>Mg(2+)</name>
        <dbReference type="ChEBI" id="CHEBI:18420"/>
        <label>2</label>
    </ligand>
</feature>
<feature type="binding site" evidence="3">
    <location>
        <begin position="100"/>
        <end position="103"/>
    </location>
    <ligand>
        <name>5-phospho-alpha-D-ribose 1-diphosphate</name>
        <dbReference type="ChEBI" id="CHEBI:58017"/>
    </ligand>
</feature>
<evidence type="ECO:0000256" key="1">
    <source>
        <dbReference type="ARBA" id="ARBA00022676"/>
    </source>
</evidence>
<dbReference type="GO" id="GO:0005829">
    <property type="term" value="C:cytosol"/>
    <property type="evidence" value="ECO:0007669"/>
    <property type="project" value="TreeGrafter"/>
</dbReference>
<feature type="domain" description="Glycosyl transferase family 3" evidence="4">
    <location>
        <begin position="83"/>
        <end position="328"/>
    </location>
</feature>
<dbReference type="HAMAP" id="MF_00211">
    <property type="entry name" value="TrpD"/>
    <property type="match status" value="1"/>
</dbReference>
<keyword evidence="3" id="KW-0028">Amino-acid biosynthesis</keyword>
<accession>A0A4Q0NRN4</accession>
<dbReference type="InterPro" id="IPR017459">
    <property type="entry name" value="Glycosyl_Trfase_fam3_N_dom"/>
</dbReference>
<keyword evidence="3" id="KW-0460">Magnesium</keyword>
<feature type="binding site" evidence="3">
    <location>
        <begin position="93"/>
        <end position="94"/>
    </location>
    <ligand>
        <name>5-phospho-alpha-D-ribose 1-diphosphate</name>
        <dbReference type="ChEBI" id="CHEBI:58017"/>
    </ligand>
</feature>
<feature type="binding site" evidence="3">
    <location>
        <position position="121"/>
    </location>
    <ligand>
        <name>anthranilate</name>
        <dbReference type="ChEBI" id="CHEBI:16567"/>
        <label>1</label>
    </ligand>
</feature>
<gene>
    <name evidence="3" type="primary">trpD</name>
    <name evidence="6" type="ORF">DSM04_10551</name>
</gene>
<dbReference type="AlphaFoldDB" id="A0A4Q0NRN4"/>
<proteinExistence type="inferred from homology"/>
<comment type="similarity">
    <text evidence="3">Belongs to the anthranilate phosphoribosyltransferase family.</text>
</comment>
<protein>
    <recommendedName>
        <fullName evidence="3">Anthranilate phosphoribosyltransferase</fullName>
        <ecNumber evidence="3">2.4.2.18</ecNumber>
    </recommendedName>
</protein>
<reference evidence="6 7" key="1">
    <citation type="submission" date="2018-07" db="EMBL/GenBank/DDBJ databases">
        <title>Leeuwenhoekiella genomics.</title>
        <authorList>
            <person name="Tahon G."/>
            <person name="Willems A."/>
        </authorList>
    </citation>
    <scope>NUCLEOTIDE SEQUENCE [LARGE SCALE GENOMIC DNA]</scope>
    <source>
        <strain evidence="6 7">R-50232</strain>
    </source>
</reference>
<evidence type="ECO:0000259" key="4">
    <source>
        <dbReference type="Pfam" id="PF00591"/>
    </source>
</evidence>
<feature type="binding site" evidence="3">
    <location>
        <position position="90"/>
    </location>
    <ligand>
        <name>anthranilate</name>
        <dbReference type="ChEBI" id="CHEBI:16567"/>
        <label>1</label>
    </ligand>
</feature>
<comment type="function">
    <text evidence="3">Catalyzes the transfer of the phosphoribosyl group of 5-phosphorylribose-1-pyrophosphate (PRPP) to anthranilate to yield N-(5'-phosphoribosyl)-anthranilate (PRA).</text>
</comment>
<dbReference type="UniPathway" id="UPA00035">
    <property type="reaction ID" value="UER00041"/>
</dbReference>
<feature type="binding site" evidence="3">
    <location>
        <position position="176"/>
    </location>
    <ligand>
        <name>anthranilate</name>
        <dbReference type="ChEBI" id="CHEBI:16567"/>
        <label>2</label>
    </ligand>
</feature>
<evidence type="ECO:0000256" key="2">
    <source>
        <dbReference type="ARBA" id="ARBA00022679"/>
    </source>
</evidence>
<dbReference type="PANTHER" id="PTHR43285">
    <property type="entry name" value="ANTHRANILATE PHOSPHORIBOSYLTRANSFERASE"/>
    <property type="match status" value="1"/>
</dbReference>
<evidence type="ECO:0000313" key="7">
    <source>
        <dbReference type="Proteomes" id="UP000289821"/>
    </source>
</evidence>
<dbReference type="Gene3D" id="1.20.970.10">
    <property type="entry name" value="Transferase, Pyrimidine Nucleoside Phosphorylase, Chain C"/>
    <property type="match status" value="1"/>
</dbReference>
<dbReference type="EMBL" id="QOVI01000005">
    <property type="protein sequence ID" value="RXG13074.1"/>
    <property type="molecule type" value="Genomic_DNA"/>
</dbReference>
<dbReference type="PANTHER" id="PTHR43285:SF2">
    <property type="entry name" value="ANTHRANILATE PHOSPHORIBOSYLTRANSFERASE"/>
    <property type="match status" value="1"/>
</dbReference>
<dbReference type="Pfam" id="PF02885">
    <property type="entry name" value="Glycos_trans_3N"/>
    <property type="match status" value="1"/>
</dbReference>
<name>A0A4Q0NRN4_9FLAO</name>
<feature type="binding site" evidence="3">
    <location>
        <position position="90"/>
    </location>
    <ligand>
        <name>5-phospho-alpha-D-ribose 1-diphosphate</name>
        <dbReference type="ChEBI" id="CHEBI:58017"/>
    </ligand>
</feature>
<keyword evidence="1 3" id="KW-0328">Glycosyltransferase</keyword>
<feature type="binding site" evidence="3">
    <location>
        <position position="102"/>
    </location>
    <ligand>
        <name>Mg(2+)</name>
        <dbReference type="ChEBI" id="CHEBI:18420"/>
        <label>1</label>
    </ligand>
</feature>
<evidence type="ECO:0000259" key="5">
    <source>
        <dbReference type="Pfam" id="PF02885"/>
    </source>
</evidence>
<dbReference type="GO" id="GO:0000162">
    <property type="term" value="P:L-tryptophan biosynthetic process"/>
    <property type="evidence" value="ECO:0007669"/>
    <property type="project" value="UniProtKB-UniRule"/>
</dbReference>
<dbReference type="InterPro" id="IPR005940">
    <property type="entry name" value="Anthranilate_Pribosyl_Tfrase"/>
</dbReference>
<comment type="pathway">
    <text evidence="3">Amino-acid biosynthesis; L-tryptophan biosynthesis; L-tryptophan from chorismate: step 2/5.</text>
</comment>
<dbReference type="InterPro" id="IPR000312">
    <property type="entry name" value="Glycosyl_Trfase_fam3"/>
</dbReference>
<feature type="binding site" evidence="3">
    <location>
        <position position="235"/>
    </location>
    <ligand>
        <name>Mg(2+)</name>
        <dbReference type="ChEBI" id="CHEBI:18420"/>
        <label>2</label>
    </ligand>
</feature>
<feature type="binding site" evidence="3">
    <location>
        <position position="130"/>
    </location>
    <ligand>
        <name>5-phospho-alpha-D-ribose 1-diphosphate</name>
        <dbReference type="ChEBI" id="CHEBI:58017"/>
    </ligand>
</feature>
<organism evidence="6 7">
    <name type="scientific">Leeuwenhoekiella aestuarii</name>
    <dbReference type="NCBI Taxonomy" id="2249426"/>
    <lineage>
        <taxon>Bacteria</taxon>
        <taxon>Pseudomonadati</taxon>
        <taxon>Bacteroidota</taxon>
        <taxon>Flavobacteriia</taxon>
        <taxon>Flavobacteriales</taxon>
        <taxon>Flavobacteriaceae</taxon>
        <taxon>Leeuwenhoekiella</taxon>
    </lineage>
</organism>
<feature type="domain" description="Glycosyl transferase family 3 N-terminal" evidence="5">
    <location>
        <begin position="15"/>
        <end position="74"/>
    </location>
</feature>
<keyword evidence="3" id="KW-0822">Tryptophan biosynthesis</keyword>
<dbReference type="Proteomes" id="UP000289821">
    <property type="component" value="Unassembled WGS sequence"/>
</dbReference>
<keyword evidence="3" id="KW-0479">Metal-binding</keyword>
<feature type="binding site" evidence="3">
    <location>
        <position position="235"/>
    </location>
    <ligand>
        <name>Mg(2+)</name>
        <dbReference type="ChEBI" id="CHEBI:18420"/>
        <label>1</label>
    </ligand>
</feature>
<dbReference type="GO" id="GO:0004048">
    <property type="term" value="F:anthranilate phosphoribosyltransferase activity"/>
    <property type="evidence" value="ECO:0007669"/>
    <property type="project" value="UniProtKB-UniRule"/>
</dbReference>
<evidence type="ECO:0000313" key="6">
    <source>
        <dbReference type="EMBL" id="RXG13074.1"/>
    </source>
</evidence>
<dbReference type="InterPro" id="IPR035902">
    <property type="entry name" value="Nuc_phospho_transferase"/>
</dbReference>
<keyword evidence="7" id="KW-1185">Reference proteome</keyword>
<comment type="caution">
    <text evidence="3">Lacks conserved residue(s) required for the propagation of feature annotation.</text>
</comment>
<comment type="cofactor">
    <cofactor evidence="3">
        <name>Mg(2+)</name>
        <dbReference type="ChEBI" id="CHEBI:18420"/>
    </cofactor>
    <text evidence="3">Binds 2 magnesium ions per monomer.</text>
</comment>
<dbReference type="SUPFAM" id="SSF47648">
    <property type="entry name" value="Nucleoside phosphorylase/phosphoribosyltransferase N-terminal domain"/>
    <property type="match status" value="1"/>
</dbReference>
<evidence type="ECO:0000256" key="3">
    <source>
        <dbReference type="HAMAP-Rule" id="MF_00211"/>
    </source>
</evidence>
<feature type="binding site" evidence="3">
    <location>
        <position position="98"/>
    </location>
    <ligand>
        <name>5-phospho-alpha-D-ribose 1-diphosphate</name>
        <dbReference type="ChEBI" id="CHEBI:58017"/>
    </ligand>
</feature>
<keyword evidence="2 3" id="KW-0808">Transferase</keyword>
<dbReference type="NCBIfam" id="TIGR01245">
    <property type="entry name" value="trpD"/>
    <property type="match status" value="1"/>
</dbReference>
<keyword evidence="3" id="KW-0057">Aromatic amino acid biosynthesis</keyword>